<organism evidence="1 2">
    <name type="scientific">Candidatus Magnetaquiglobus chichijimensis</name>
    <dbReference type="NCBI Taxonomy" id="3141448"/>
    <lineage>
        <taxon>Bacteria</taxon>
        <taxon>Pseudomonadati</taxon>
        <taxon>Pseudomonadota</taxon>
        <taxon>Magnetococcia</taxon>
        <taxon>Magnetococcales</taxon>
        <taxon>Candidatus Magnetaquicoccaceae</taxon>
        <taxon>Candidatus Magnetaquiglobus</taxon>
    </lineage>
</organism>
<dbReference type="PIRSF" id="PIRSF028235">
    <property type="entry name" value="UCP028235"/>
    <property type="match status" value="1"/>
</dbReference>
<evidence type="ECO:0000313" key="1">
    <source>
        <dbReference type="EMBL" id="GAB0056299.1"/>
    </source>
</evidence>
<dbReference type="EMBL" id="BAAFGK010000002">
    <property type="protein sequence ID" value="GAB0056299.1"/>
    <property type="molecule type" value="Genomic_DNA"/>
</dbReference>
<reference evidence="1 2" key="1">
    <citation type="submission" date="2024-05" db="EMBL/GenBank/DDBJ databases">
        <authorList>
            <consortium name="Candidatus Magnetaquicoccaceae bacterium FCR-1 genome sequencing consortium"/>
            <person name="Shimoshige H."/>
            <person name="Shimamura S."/>
            <person name="Taoka A."/>
            <person name="Kobayashi H."/>
            <person name="Maekawa T."/>
        </authorList>
    </citation>
    <scope>NUCLEOTIDE SEQUENCE [LARGE SCALE GENOMIC DNA]</scope>
    <source>
        <strain evidence="1 2">FCR-1</strain>
    </source>
</reference>
<dbReference type="InterPro" id="IPR016877">
    <property type="entry name" value="UCP028235"/>
</dbReference>
<dbReference type="SUPFAM" id="SSF64182">
    <property type="entry name" value="DHH phosphoesterases"/>
    <property type="match status" value="1"/>
</dbReference>
<evidence type="ECO:0008006" key="3">
    <source>
        <dbReference type="Google" id="ProtNLM"/>
    </source>
</evidence>
<accession>A0ABQ0C5Z8</accession>
<gene>
    <name evidence="1" type="ORF">SIID45300_00605</name>
</gene>
<name>A0ABQ0C5Z8_9PROT</name>
<evidence type="ECO:0000313" key="2">
    <source>
        <dbReference type="Proteomes" id="UP001628193"/>
    </source>
</evidence>
<dbReference type="RefSeq" id="WP_420904011.1">
    <property type="nucleotide sequence ID" value="NZ_BAAFGK010000002.1"/>
</dbReference>
<sequence length="312" mass="35785">MSQQQKYRLVTRSDFDGLVSAMLLRELDIIDDILFVQPKDMQDGKIPINERDIITNLPYVPGAHLVLDHHASEMERVADKPHDNYIIHPDAPSAARVVYQHFGGKAAFPNVRDDILDAVDKADSGQLLEDDVLYPKGWMLLNFIMDPRTGLGRFKEFRISNYNLMMDLIEYCRRHTVEEVLELPDVKERLDYYFEQEEYFKTQIQAHTKIHRNLAVLDLRHDDIIYPGNRFMIYALYPQCNISLHILWGQTRKITVFALGKSIFNRTSNTHIGSLCLQYGGGGHAAAGTCQVPTEKAIEVRKALENRILADG</sequence>
<proteinExistence type="predicted"/>
<keyword evidence="2" id="KW-1185">Reference proteome</keyword>
<comment type="caution">
    <text evidence="1">The sequence shown here is derived from an EMBL/GenBank/DDBJ whole genome shotgun (WGS) entry which is preliminary data.</text>
</comment>
<dbReference type="Proteomes" id="UP001628193">
    <property type="component" value="Unassembled WGS sequence"/>
</dbReference>
<protein>
    <recommendedName>
        <fullName evidence="3">Exopolyphosphatase</fullName>
    </recommendedName>
</protein>
<reference evidence="1 2" key="2">
    <citation type="submission" date="2024-09" db="EMBL/GenBank/DDBJ databases">
        <title>Draft genome sequence of Candidatus Magnetaquicoccaceae bacterium FCR-1.</title>
        <authorList>
            <person name="Shimoshige H."/>
            <person name="Shimamura S."/>
            <person name="Taoka A."/>
            <person name="Kobayashi H."/>
            <person name="Maekawa T."/>
        </authorList>
    </citation>
    <scope>NUCLEOTIDE SEQUENCE [LARGE SCALE GENOMIC DNA]</scope>
    <source>
        <strain evidence="1 2">FCR-1</strain>
    </source>
</reference>
<dbReference type="InterPro" id="IPR038763">
    <property type="entry name" value="DHH_sf"/>
</dbReference>